<dbReference type="Proteomes" id="UP000062519">
    <property type="component" value="Chromosome 1"/>
</dbReference>
<keyword evidence="3" id="KW-1185">Reference proteome</keyword>
<protein>
    <recommendedName>
        <fullName evidence="4">DUF2306 domain-containing protein</fullName>
    </recommendedName>
</protein>
<feature type="transmembrane region" description="Helical" evidence="1">
    <location>
        <begin position="182"/>
        <end position="204"/>
    </location>
</feature>
<accession>A0A1B4FCX4</accession>
<feature type="transmembrane region" description="Helical" evidence="1">
    <location>
        <begin position="20"/>
        <end position="38"/>
    </location>
</feature>
<feature type="transmembrane region" description="Helical" evidence="1">
    <location>
        <begin position="421"/>
        <end position="441"/>
    </location>
</feature>
<feature type="transmembrane region" description="Helical" evidence="1">
    <location>
        <begin position="490"/>
        <end position="510"/>
    </location>
</feature>
<sequence>MAQKEASMRFWGGLGNMLSLGFILSIVVAMGLSGWIALQEGTHRFMLPFTTENAVQRITDAVSVARAEPTLERLSGVSDELWALSLFSTAKRFTDSKLMEQGIYYATMPKSNQVAIAVHVLFSVFCVMFGGLQFWPAFRKRFMKVHRGIGAIYIATVPVAVVAALCYMALTPPHHIYDHLVAWVALWIFGVLALVSITMAIRALKARRIFEHQAWMALSFGCLLVAPLLRLDWALLVPFFPDIDQETLNLVTMGLMLPEVLLIVYGLVLVNRQYARPMKQRAAAAMADLGAALYLRSMPLIYGIAAALLAFNVMFYVVGHGMSSIEVASALVPAALIMREQSVLMAHPMIAAGFAVACGLAFPAAALTLKQCLSRADEAAGASRGATSLLTPWLALAAGISSCFLGWRMGLAPHNVWLSGGTMYTVNGLVIAGFGALLLMARSNRKQALMKESLVFLLCLLPFPALFFLTLQIVSWLHLPADYIAAGQGFVLPAGASGSLLFVAIIHVVYGQATREHN</sequence>
<organism evidence="2 3">
    <name type="scientific">Burkholderia mayonis</name>
    <dbReference type="NCBI Taxonomy" id="1385591"/>
    <lineage>
        <taxon>Bacteria</taxon>
        <taxon>Pseudomonadati</taxon>
        <taxon>Pseudomonadota</taxon>
        <taxon>Betaproteobacteria</taxon>
        <taxon>Burkholderiales</taxon>
        <taxon>Burkholderiaceae</taxon>
        <taxon>Burkholderia</taxon>
        <taxon>pseudomallei group</taxon>
    </lineage>
</organism>
<gene>
    <name evidence="2" type="ORF">WS70_06600</name>
</gene>
<keyword evidence="1" id="KW-1133">Transmembrane helix</keyword>
<feature type="transmembrane region" description="Helical" evidence="1">
    <location>
        <begin position="453"/>
        <end position="478"/>
    </location>
</feature>
<feature type="transmembrane region" description="Helical" evidence="1">
    <location>
        <begin position="150"/>
        <end position="170"/>
    </location>
</feature>
<feature type="transmembrane region" description="Helical" evidence="1">
    <location>
        <begin position="349"/>
        <end position="369"/>
    </location>
</feature>
<keyword evidence="1" id="KW-0812">Transmembrane</keyword>
<evidence type="ECO:0008006" key="4">
    <source>
        <dbReference type="Google" id="ProtNLM"/>
    </source>
</evidence>
<dbReference type="KEGG" id="buu:WS70_06600"/>
<proteinExistence type="predicted"/>
<feature type="transmembrane region" description="Helical" evidence="1">
    <location>
        <begin position="114"/>
        <end position="138"/>
    </location>
</feature>
<name>A0A1B4FCX4_9BURK</name>
<feature type="transmembrane region" description="Helical" evidence="1">
    <location>
        <begin position="248"/>
        <end position="270"/>
    </location>
</feature>
<dbReference type="EMBL" id="CP013386">
    <property type="protein sequence ID" value="AOJ01538.1"/>
    <property type="molecule type" value="Genomic_DNA"/>
</dbReference>
<feature type="transmembrane region" description="Helical" evidence="1">
    <location>
        <begin position="390"/>
        <end position="409"/>
    </location>
</feature>
<dbReference type="AlphaFoldDB" id="A0A1B4FCX4"/>
<feature type="transmembrane region" description="Helical" evidence="1">
    <location>
        <begin position="216"/>
        <end position="236"/>
    </location>
</feature>
<evidence type="ECO:0000313" key="2">
    <source>
        <dbReference type="EMBL" id="AOJ01538.1"/>
    </source>
</evidence>
<feature type="transmembrane region" description="Helical" evidence="1">
    <location>
        <begin position="300"/>
        <end position="319"/>
    </location>
</feature>
<evidence type="ECO:0000256" key="1">
    <source>
        <dbReference type="SAM" id="Phobius"/>
    </source>
</evidence>
<keyword evidence="1" id="KW-0472">Membrane</keyword>
<dbReference type="InterPro" id="IPR018750">
    <property type="entry name" value="DUF2306_membrane"/>
</dbReference>
<dbReference type="Pfam" id="PF10067">
    <property type="entry name" value="DUF2306"/>
    <property type="match status" value="1"/>
</dbReference>
<reference evidence="2 3" key="1">
    <citation type="submission" date="2015-12" db="EMBL/GenBank/DDBJ databases">
        <title>Diversity of Burkholderia near neighbor genomes.</title>
        <authorList>
            <person name="Sahl J."/>
            <person name="Wagner D."/>
            <person name="Keim P."/>
        </authorList>
    </citation>
    <scope>NUCLEOTIDE SEQUENCE [LARGE SCALE GENOMIC DNA]</scope>
    <source>
        <strain evidence="2 3">BDU6</strain>
    </source>
</reference>
<evidence type="ECO:0000313" key="3">
    <source>
        <dbReference type="Proteomes" id="UP000062519"/>
    </source>
</evidence>